<evidence type="ECO:0000313" key="3">
    <source>
        <dbReference type="EMBL" id="POB05737.1"/>
    </source>
</evidence>
<accession>A0A2P4EZ57</accession>
<proteinExistence type="predicted"/>
<evidence type="ECO:0000313" key="4">
    <source>
        <dbReference type="Proteomes" id="UP000243451"/>
    </source>
</evidence>
<feature type="region of interest" description="Disordered" evidence="1">
    <location>
        <begin position="98"/>
        <end position="118"/>
    </location>
</feature>
<feature type="region of interest" description="Disordered" evidence="1">
    <location>
        <begin position="57"/>
        <end position="78"/>
    </location>
</feature>
<keyword evidence="2" id="KW-1133">Transmembrane helix</keyword>
<dbReference type="OrthoDB" id="7030833at2"/>
<sequence length="234" mass="26512">MRADLDERPQRGRGAGESGERLIRWGFWGVLVALILYTTQPELVARLRDRFFVSAPAHQQAAPPAPVSVPPPTVESSGEYESTISEADLAAARSIAQGQTAAASDERQTSFSDDNYVPRRDVNVMESRHVREYARTESRRAESPRSRGLNGTGQATVKWEDARRRVTRWRTSYTYRNSRIDNASFCSNYRRGSIEYRTCRKAAKAWLGERCGNANRVGSERQRMYCHAHNGFTH</sequence>
<evidence type="ECO:0000256" key="2">
    <source>
        <dbReference type="SAM" id="Phobius"/>
    </source>
</evidence>
<comment type="caution">
    <text evidence="3">The sequence shown here is derived from an EMBL/GenBank/DDBJ whole genome shotgun (WGS) entry which is preliminary data.</text>
</comment>
<feature type="compositionally biased region" description="Pro residues" evidence="1">
    <location>
        <begin position="63"/>
        <end position="73"/>
    </location>
</feature>
<feature type="region of interest" description="Disordered" evidence="1">
    <location>
        <begin position="133"/>
        <end position="155"/>
    </location>
</feature>
<feature type="compositionally biased region" description="Basic and acidic residues" evidence="1">
    <location>
        <begin position="133"/>
        <end position="145"/>
    </location>
</feature>
<reference evidence="3 4" key="1">
    <citation type="submission" date="2018-01" db="EMBL/GenBank/DDBJ databases">
        <title>Draft genome of the type strain Pseudomonas oceani DSM 100277 isolated from the deep water in Okinawa trough, northwestern Pacific Ocean.</title>
        <authorList>
            <person name="Gomila M."/>
            <person name="Mulet M."/>
            <person name="Garcia-Valdes E."/>
            <person name="Lalucat J."/>
        </authorList>
    </citation>
    <scope>NUCLEOTIDE SEQUENCE [LARGE SCALE GENOMIC DNA]</scope>
    <source>
        <strain evidence="3 4">DSM 100277</strain>
    </source>
</reference>
<dbReference type="AlphaFoldDB" id="A0A2P4EZ57"/>
<gene>
    <name evidence="3" type="ORF">C1949_03335</name>
</gene>
<dbReference type="Proteomes" id="UP000243451">
    <property type="component" value="Unassembled WGS sequence"/>
</dbReference>
<dbReference type="EMBL" id="PPSK01000002">
    <property type="protein sequence ID" value="POB05737.1"/>
    <property type="molecule type" value="Genomic_DNA"/>
</dbReference>
<name>A0A2P4EZ57_9GAMM</name>
<evidence type="ECO:0000256" key="1">
    <source>
        <dbReference type="SAM" id="MobiDB-lite"/>
    </source>
</evidence>
<protein>
    <submittedName>
        <fullName evidence="3">Uncharacterized protein</fullName>
    </submittedName>
</protein>
<feature type="transmembrane region" description="Helical" evidence="2">
    <location>
        <begin position="21"/>
        <end position="39"/>
    </location>
</feature>
<keyword evidence="2" id="KW-0472">Membrane</keyword>
<keyword evidence="4" id="KW-1185">Reference proteome</keyword>
<organism evidence="3 4">
    <name type="scientific">Halopseudomonas oceani</name>
    <dbReference type="NCBI Taxonomy" id="1708783"/>
    <lineage>
        <taxon>Bacteria</taxon>
        <taxon>Pseudomonadati</taxon>
        <taxon>Pseudomonadota</taxon>
        <taxon>Gammaproteobacteria</taxon>
        <taxon>Pseudomonadales</taxon>
        <taxon>Pseudomonadaceae</taxon>
        <taxon>Halopseudomonas</taxon>
    </lineage>
</organism>
<dbReference type="RefSeq" id="WP_104737063.1">
    <property type="nucleotide sequence ID" value="NZ_BMHR01000004.1"/>
</dbReference>
<keyword evidence="2" id="KW-0812">Transmembrane</keyword>